<reference evidence="15" key="1">
    <citation type="submission" date="2017-09" db="EMBL/GenBank/DDBJ databases">
        <title>Depth-based differentiation of microbial function through sediment-hosted aquifers and enrichment of novel symbionts in the deep terrestrial subsurface.</title>
        <authorList>
            <person name="Probst A.J."/>
            <person name="Ladd B."/>
            <person name="Jarett J.K."/>
            <person name="Geller-Mcgrath D.E."/>
            <person name="Sieber C.M.K."/>
            <person name="Emerson J.B."/>
            <person name="Anantharaman K."/>
            <person name="Thomas B.C."/>
            <person name="Malmstrom R."/>
            <person name="Stieglmeier M."/>
            <person name="Klingl A."/>
            <person name="Woyke T."/>
            <person name="Ryan C.M."/>
            <person name="Banfield J.F."/>
        </authorList>
    </citation>
    <scope>NUCLEOTIDE SEQUENCE [LARGE SCALE GENOMIC DNA]</scope>
</reference>
<keyword evidence="9 12" id="KW-1133">Transmembrane helix</keyword>
<dbReference type="EC" id="3.4.24.-" evidence="12"/>
<keyword evidence="8 12" id="KW-0862">Zinc</keyword>
<dbReference type="Proteomes" id="UP000230108">
    <property type="component" value="Unassembled WGS sequence"/>
</dbReference>
<dbReference type="InterPro" id="IPR001915">
    <property type="entry name" value="Peptidase_M48"/>
</dbReference>
<feature type="active site" evidence="12">
    <location>
        <position position="142"/>
    </location>
</feature>
<evidence type="ECO:0000256" key="6">
    <source>
        <dbReference type="ARBA" id="ARBA00022723"/>
    </source>
</evidence>
<evidence type="ECO:0000256" key="3">
    <source>
        <dbReference type="ARBA" id="ARBA00022475"/>
    </source>
</evidence>
<dbReference type="GO" id="GO:0004222">
    <property type="term" value="F:metalloendopeptidase activity"/>
    <property type="evidence" value="ECO:0007669"/>
    <property type="project" value="UniProtKB-UniRule"/>
</dbReference>
<keyword evidence="10 12" id="KW-0482">Metalloprotease</keyword>
<comment type="cofactor">
    <cofactor evidence="12">
        <name>Zn(2+)</name>
        <dbReference type="ChEBI" id="CHEBI:29105"/>
    </cofactor>
    <text evidence="12">Binds 1 zinc ion per subunit.</text>
</comment>
<dbReference type="Pfam" id="PF01435">
    <property type="entry name" value="Peptidase_M48"/>
    <property type="match status" value="1"/>
</dbReference>
<comment type="caution">
    <text evidence="14">The sequence shown here is derived from an EMBL/GenBank/DDBJ whole genome shotgun (WGS) entry which is preliminary data.</text>
</comment>
<evidence type="ECO:0000256" key="1">
    <source>
        <dbReference type="ARBA" id="ARBA00004651"/>
    </source>
</evidence>
<evidence type="ECO:0000256" key="11">
    <source>
        <dbReference type="ARBA" id="ARBA00023136"/>
    </source>
</evidence>
<dbReference type="PANTHER" id="PTHR43221:SF1">
    <property type="entry name" value="PROTEASE HTPX"/>
    <property type="match status" value="1"/>
</dbReference>
<keyword evidence="6 12" id="KW-0479">Metal-binding</keyword>
<dbReference type="GO" id="GO:0008270">
    <property type="term" value="F:zinc ion binding"/>
    <property type="evidence" value="ECO:0007669"/>
    <property type="project" value="UniProtKB-UniRule"/>
</dbReference>
<dbReference type="HAMAP" id="MF_00188">
    <property type="entry name" value="Pept_M48_protease_HtpX"/>
    <property type="match status" value="1"/>
</dbReference>
<feature type="domain" description="Peptidase M48" evidence="13">
    <location>
        <begin position="80"/>
        <end position="298"/>
    </location>
</feature>
<dbReference type="Gene3D" id="3.30.2010.10">
    <property type="entry name" value="Metalloproteases ('zincins'), catalytic domain"/>
    <property type="match status" value="1"/>
</dbReference>
<dbReference type="AlphaFoldDB" id="A0A2M7QE90"/>
<feature type="transmembrane region" description="Helical" evidence="12">
    <location>
        <begin position="12"/>
        <end position="33"/>
    </location>
</feature>
<comment type="similarity">
    <text evidence="2 12">Belongs to the peptidase M48B family.</text>
</comment>
<gene>
    <name evidence="12" type="primary">htpX</name>
    <name evidence="14" type="ORF">COY90_00155</name>
</gene>
<dbReference type="GO" id="GO:0006508">
    <property type="term" value="P:proteolysis"/>
    <property type="evidence" value="ECO:0007669"/>
    <property type="project" value="UniProtKB-KW"/>
</dbReference>
<keyword evidence="11 12" id="KW-0472">Membrane</keyword>
<comment type="subcellular location">
    <subcellularLocation>
        <location evidence="1 12">Cell membrane</location>
        <topology evidence="1 12">Multi-pass membrane protein</topology>
    </subcellularLocation>
</comment>
<dbReference type="GO" id="GO:0005886">
    <property type="term" value="C:plasma membrane"/>
    <property type="evidence" value="ECO:0007669"/>
    <property type="project" value="UniProtKB-SubCell"/>
</dbReference>
<evidence type="ECO:0000256" key="4">
    <source>
        <dbReference type="ARBA" id="ARBA00022670"/>
    </source>
</evidence>
<evidence type="ECO:0000256" key="7">
    <source>
        <dbReference type="ARBA" id="ARBA00022801"/>
    </source>
</evidence>
<evidence type="ECO:0000256" key="9">
    <source>
        <dbReference type="ARBA" id="ARBA00022989"/>
    </source>
</evidence>
<keyword evidence="5 12" id="KW-0812">Transmembrane</keyword>
<keyword evidence="7 12" id="KW-0378">Hydrolase</keyword>
<dbReference type="PANTHER" id="PTHR43221">
    <property type="entry name" value="PROTEASE HTPX"/>
    <property type="match status" value="1"/>
</dbReference>
<feature type="binding site" evidence="12">
    <location>
        <position position="145"/>
    </location>
    <ligand>
        <name>Zn(2+)</name>
        <dbReference type="ChEBI" id="CHEBI:29105"/>
        <note>catalytic</note>
    </ligand>
</feature>
<dbReference type="EMBL" id="PFLF01000004">
    <property type="protein sequence ID" value="PIY69534.1"/>
    <property type="molecule type" value="Genomic_DNA"/>
</dbReference>
<keyword evidence="3 12" id="KW-1003">Cell membrane</keyword>
<proteinExistence type="inferred from homology"/>
<name>A0A2M7QE90_9BACT</name>
<evidence type="ECO:0000256" key="10">
    <source>
        <dbReference type="ARBA" id="ARBA00023049"/>
    </source>
</evidence>
<evidence type="ECO:0000259" key="13">
    <source>
        <dbReference type="Pfam" id="PF01435"/>
    </source>
</evidence>
<protein>
    <recommendedName>
        <fullName evidence="12">Protease HtpX homolog</fullName>
        <ecNumber evidence="12">3.4.24.-</ecNumber>
    </recommendedName>
</protein>
<feature type="transmembrane region" description="Helical" evidence="12">
    <location>
        <begin position="39"/>
        <end position="58"/>
    </location>
</feature>
<feature type="transmembrane region" description="Helical" evidence="12">
    <location>
        <begin position="151"/>
        <end position="172"/>
    </location>
</feature>
<evidence type="ECO:0000256" key="8">
    <source>
        <dbReference type="ARBA" id="ARBA00022833"/>
    </source>
</evidence>
<feature type="binding site" evidence="12">
    <location>
        <position position="141"/>
    </location>
    <ligand>
        <name>Zn(2+)</name>
        <dbReference type="ChEBI" id="CHEBI:29105"/>
        <note>catalytic</note>
    </ligand>
</feature>
<organism evidence="14 15">
    <name type="scientific">Candidatus Roizmanbacteria bacterium CG_4_10_14_0_8_um_filter_39_9</name>
    <dbReference type="NCBI Taxonomy" id="1974829"/>
    <lineage>
        <taxon>Bacteria</taxon>
        <taxon>Candidatus Roizmaniibacteriota</taxon>
    </lineage>
</organism>
<accession>A0A2M7QE90</accession>
<evidence type="ECO:0000256" key="2">
    <source>
        <dbReference type="ARBA" id="ARBA00009779"/>
    </source>
</evidence>
<dbReference type="InterPro" id="IPR050083">
    <property type="entry name" value="HtpX_protease"/>
</dbReference>
<dbReference type="CDD" id="cd07340">
    <property type="entry name" value="M48B_Htpx_like"/>
    <property type="match status" value="1"/>
</dbReference>
<dbReference type="InterPro" id="IPR022919">
    <property type="entry name" value="Pept_M48_protease_HtpX"/>
</dbReference>
<feature type="binding site" evidence="12">
    <location>
        <position position="223"/>
    </location>
    <ligand>
        <name>Zn(2+)</name>
        <dbReference type="ChEBI" id="CHEBI:29105"/>
        <note>catalytic</note>
    </ligand>
</feature>
<evidence type="ECO:0000256" key="12">
    <source>
        <dbReference type="HAMAP-Rule" id="MF_00188"/>
    </source>
</evidence>
<evidence type="ECO:0000313" key="15">
    <source>
        <dbReference type="Proteomes" id="UP000230108"/>
    </source>
</evidence>
<feature type="transmembrane region" description="Helical" evidence="12">
    <location>
        <begin position="192"/>
        <end position="214"/>
    </location>
</feature>
<evidence type="ECO:0000313" key="14">
    <source>
        <dbReference type="EMBL" id="PIY69534.1"/>
    </source>
</evidence>
<evidence type="ECO:0000256" key="5">
    <source>
        <dbReference type="ARBA" id="ARBA00022692"/>
    </source>
</evidence>
<sequence length="299" mass="33512">MYSQISSNKTKTFFIFALFIFLFSGFFYLIDIYNNTGSYYLTIGLVVSVFSSVFSYYFSDKVVLFTLQAIPADKRTYFDLYTVVENLCISSGLPPPKVYVIQDDAPNAFATGRDPKHSVVCVTTGLLAKLNRSELEGVISHELSHIKNYDILLASVVAVLVGTLAFVADWILRSMWWGGFKKSSDDDDRRGSNPLMLVLVIVAAILTPIIATLIQLAMSRKREFLADASGALLTRHPEGLARALEKIAMDPTPMLHASTSTAHLFISNPFKRQTKRDWLVNLFSTHPATEERIKMLRSM</sequence>
<keyword evidence="4 12" id="KW-0645">Protease</keyword>